<keyword evidence="6" id="KW-1185">Reference proteome</keyword>
<dbReference type="GO" id="GO:0032259">
    <property type="term" value="P:methylation"/>
    <property type="evidence" value="ECO:0007669"/>
    <property type="project" value="UniProtKB-KW"/>
</dbReference>
<reference evidence="5 6" key="1">
    <citation type="submission" date="2019-03" db="EMBL/GenBank/DDBJ databases">
        <title>Genomic Encyclopedia of Type Strains, Phase IV (KMG-IV): sequencing the most valuable type-strain genomes for metagenomic binning, comparative biology and taxonomic classification.</title>
        <authorList>
            <person name="Goeker M."/>
        </authorList>
    </citation>
    <scope>NUCLEOTIDE SEQUENCE [LARGE SCALE GENOMIC DNA]</scope>
    <source>
        <strain evidence="5 6">DSM 28697</strain>
    </source>
</reference>
<dbReference type="Pfam" id="PF22435">
    <property type="entry name" value="MRM3-like_sub_bind"/>
    <property type="match status" value="1"/>
</dbReference>
<dbReference type="GO" id="GO:0006396">
    <property type="term" value="P:RNA processing"/>
    <property type="evidence" value="ECO:0007669"/>
    <property type="project" value="InterPro"/>
</dbReference>
<dbReference type="CDD" id="cd18095">
    <property type="entry name" value="SpoU-like_rRNA-MTase"/>
    <property type="match status" value="1"/>
</dbReference>
<dbReference type="InterPro" id="IPR029064">
    <property type="entry name" value="Ribosomal_eL30-like_sf"/>
</dbReference>
<dbReference type="Proteomes" id="UP000295632">
    <property type="component" value="Unassembled WGS sequence"/>
</dbReference>
<dbReference type="InterPro" id="IPR013123">
    <property type="entry name" value="SpoU_subst-bd"/>
</dbReference>
<name>A0A4R6U3T4_9BACI</name>
<dbReference type="Gene3D" id="3.30.1330.30">
    <property type="match status" value="1"/>
</dbReference>
<keyword evidence="2 5" id="KW-0489">Methyltransferase</keyword>
<dbReference type="InterPro" id="IPR029028">
    <property type="entry name" value="Alpha/beta_knot_MTases"/>
</dbReference>
<sequence>MKQILSVQNPLIKQCKKLKAKKYREEQGQFLIDGQHLLQEAISAQLSLEYIFYDPNRCDPPQNTDAECIECSEEIIRALSDTPSPQGIIAVAEMPNEPDSDLSAGRYVLLDDVQDPGNVGTIIRTAEVLGMTGVVLGEHCADVYSSKTIRSTQGALFHIPILRRNLQAFTEELHQHHIPLLATAMNGESLEEAEVPLNFAILFGNEGKGVSPALLDKAAQLLTIPMAGKTESLNVTVAAGIVLYRLHSKR</sequence>
<dbReference type="Pfam" id="PF00588">
    <property type="entry name" value="SpoU_methylase"/>
    <property type="match status" value="1"/>
</dbReference>
<accession>A0A4R6U3T4</accession>
<evidence type="ECO:0000256" key="2">
    <source>
        <dbReference type="ARBA" id="ARBA00022603"/>
    </source>
</evidence>
<evidence type="ECO:0000313" key="6">
    <source>
        <dbReference type="Proteomes" id="UP000295632"/>
    </source>
</evidence>
<dbReference type="SUPFAM" id="SSF75217">
    <property type="entry name" value="alpha/beta knot"/>
    <property type="match status" value="1"/>
</dbReference>
<proteinExistence type="inferred from homology"/>
<organism evidence="5 6">
    <name type="scientific">Aureibacillus halotolerans</name>
    <dbReference type="NCBI Taxonomy" id="1508390"/>
    <lineage>
        <taxon>Bacteria</taxon>
        <taxon>Bacillati</taxon>
        <taxon>Bacillota</taxon>
        <taxon>Bacilli</taxon>
        <taxon>Bacillales</taxon>
        <taxon>Bacillaceae</taxon>
        <taxon>Aureibacillus</taxon>
    </lineage>
</organism>
<dbReference type="EMBL" id="SNYJ01000008">
    <property type="protein sequence ID" value="TDQ39169.1"/>
    <property type="molecule type" value="Genomic_DNA"/>
</dbReference>
<dbReference type="PANTHER" id="PTHR43191:SF2">
    <property type="entry name" value="RRNA METHYLTRANSFERASE 3, MITOCHONDRIAL"/>
    <property type="match status" value="1"/>
</dbReference>
<comment type="caution">
    <text evidence="5">The sequence shown here is derived from an EMBL/GenBank/DDBJ whole genome shotgun (WGS) entry which is preliminary data.</text>
</comment>
<feature type="domain" description="RNA 2-O ribose methyltransferase substrate binding" evidence="4">
    <location>
        <begin position="31"/>
        <end position="98"/>
    </location>
</feature>
<evidence type="ECO:0000313" key="5">
    <source>
        <dbReference type="EMBL" id="TDQ39169.1"/>
    </source>
</evidence>
<dbReference type="GO" id="GO:0008173">
    <property type="term" value="F:RNA methyltransferase activity"/>
    <property type="evidence" value="ECO:0007669"/>
    <property type="project" value="InterPro"/>
</dbReference>
<dbReference type="RefSeq" id="WP_166639265.1">
    <property type="nucleotide sequence ID" value="NZ_SNYJ01000008.1"/>
</dbReference>
<evidence type="ECO:0000256" key="1">
    <source>
        <dbReference type="ARBA" id="ARBA00007228"/>
    </source>
</evidence>
<dbReference type="InterPro" id="IPR001537">
    <property type="entry name" value="SpoU_MeTrfase"/>
</dbReference>
<dbReference type="GO" id="GO:0003723">
    <property type="term" value="F:RNA binding"/>
    <property type="evidence" value="ECO:0007669"/>
    <property type="project" value="InterPro"/>
</dbReference>
<keyword evidence="3 5" id="KW-0808">Transferase</keyword>
<protein>
    <submittedName>
        <fullName evidence="5">TrmH family RNA methyltransferase</fullName>
    </submittedName>
</protein>
<dbReference type="SUPFAM" id="SSF55315">
    <property type="entry name" value="L30e-like"/>
    <property type="match status" value="1"/>
</dbReference>
<evidence type="ECO:0000259" key="4">
    <source>
        <dbReference type="SMART" id="SM00967"/>
    </source>
</evidence>
<gene>
    <name evidence="5" type="ORF">EV213_108118</name>
</gene>
<evidence type="ECO:0000256" key="3">
    <source>
        <dbReference type="ARBA" id="ARBA00022679"/>
    </source>
</evidence>
<dbReference type="InterPro" id="IPR051259">
    <property type="entry name" value="rRNA_Methyltransferase"/>
</dbReference>
<comment type="similarity">
    <text evidence="1">Belongs to the class IV-like SAM-binding methyltransferase superfamily. RNA methyltransferase TrmH family.</text>
</comment>
<dbReference type="InterPro" id="IPR053888">
    <property type="entry name" value="MRM3-like_sub_bind"/>
</dbReference>
<dbReference type="AlphaFoldDB" id="A0A4R6U3T4"/>
<dbReference type="Gene3D" id="3.40.1280.10">
    <property type="match status" value="1"/>
</dbReference>
<dbReference type="GO" id="GO:0005737">
    <property type="term" value="C:cytoplasm"/>
    <property type="evidence" value="ECO:0007669"/>
    <property type="project" value="UniProtKB-ARBA"/>
</dbReference>
<dbReference type="PANTHER" id="PTHR43191">
    <property type="entry name" value="RRNA METHYLTRANSFERASE 3"/>
    <property type="match status" value="1"/>
</dbReference>
<dbReference type="SMART" id="SM00967">
    <property type="entry name" value="SpoU_sub_bind"/>
    <property type="match status" value="1"/>
</dbReference>
<dbReference type="InterPro" id="IPR029026">
    <property type="entry name" value="tRNA_m1G_MTases_N"/>
</dbReference>